<gene>
    <name evidence="1" type="ORF">PAPOLLO_LOCUS25329</name>
</gene>
<dbReference type="Proteomes" id="UP000691718">
    <property type="component" value="Unassembled WGS sequence"/>
</dbReference>
<comment type="caution">
    <text evidence="1">The sequence shown here is derived from an EMBL/GenBank/DDBJ whole genome shotgun (WGS) entry which is preliminary data.</text>
</comment>
<dbReference type="EMBL" id="CAJQZP010001515">
    <property type="protein sequence ID" value="CAG5052316.1"/>
    <property type="molecule type" value="Genomic_DNA"/>
</dbReference>
<protein>
    <submittedName>
        <fullName evidence="1">(apollo) hypothetical protein</fullName>
    </submittedName>
</protein>
<dbReference type="AlphaFoldDB" id="A0A8S3Y3P1"/>
<proteinExistence type="predicted"/>
<evidence type="ECO:0000313" key="2">
    <source>
        <dbReference type="Proteomes" id="UP000691718"/>
    </source>
</evidence>
<sequence>MLWATTVVALFGDVPQNEKHILDKLMKTKTRMKNTSSGSGAKISKYMFFEEIRFLDGVNDENVVDELLQELGDADFVTQECGE</sequence>
<reference evidence="1" key="1">
    <citation type="submission" date="2021-04" db="EMBL/GenBank/DDBJ databases">
        <authorList>
            <person name="Tunstrom K."/>
        </authorList>
    </citation>
    <scope>NUCLEOTIDE SEQUENCE</scope>
</reference>
<dbReference type="OrthoDB" id="7470341at2759"/>
<keyword evidence="2" id="KW-1185">Reference proteome</keyword>
<accession>A0A8S3Y3P1</accession>
<organism evidence="1 2">
    <name type="scientific">Parnassius apollo</name>
    <name type="common">Apollo butterfly</name>
    <name type="synonym">Papilio apollo</name>
    <dbReference type="NCBI Taxonomy" id="110799"/>
    <lineage>
        <taxon>Eukaryota</taxon>
        <taxon>Metazoa</taxon>
        <taxon>Ecdysozoa</taxon>
        <taxon>Arthropoda</taxon>
        <taxon>Hexapoda</taxon>
        <taxon>Insecta</taxon>
        <taxon>Pterygota</taxon>
        <taxon>Neoptera</taxon>
        <taxon>Endopterygota</taxon>
        <taxon>Lepidoptera</taxon>
        <taxon>Glossata</taxon>
        <taxon>Ditrysia</taxon>
        <taxon>Papilionoidea</taxon>
        <taxon>Papilionidae</taxon>
        <taxon>Parnassiinae</taxon>
        <taxon>Parnassini</taxon>
        <taxon>Parnassius</taxon>
        <taxon>Parnassius</taxon>
    </lineage>
</organism>
<name>A0A8S3Y3P1_PARAO</name>
<evidence type="ECO:0000313" key="1">
    <source>
        <dbReference type="EMBL" id="CAG5052316.1"/>
    </source>
</evidence>